<name>A0A6I4TED0_9SPHN</name>
<keyword evidence="4 7" id="KW-0812">Transmembrane</keyword>
<dbReference type="InterPro" id="IPR048454">
    <property type="entry name" value="YetF_N"/>
</dbReference>
<organism evidence="10 11">
    <name type="scientific">Tsuneonella aeria</name>
    <dbReference type="NCBI Taxonomy" id="1837929"/>
    <lineage>
        <taxon>Bacteria</taxon>
        <taxon>Pseudomonadati</taxon>
        <taxon>Pseudomonadota</taxon>
        <taxon>Alphaproteobacteria</taxon>
        <taxon>Sphingomonadales</taxon>
        <taxon>Erythrobacteraceae</taxon>
        <taxon>Tsuneonella</taxon>
    </lineage>
</organism>
<comment type="caution">
    <text evidence="10">The sequence shown here is derived from an EMBL/GenBank/DDBJ whole genome shotgun (WGS) entry which is preliminary data.</text>
</comment>
<dbReference type="Pfam" id="PF20730">
    <property type="entry name" value="YetF_N"/>
    <property type="match status" value="1"/>
</dbReference>
<evidence type="ECO:0000256" key="2">
    <source>
        <dbReference type="ARBA" id="ARBA00006448"/>
    </source>
</evidence>
<dbReference type="AlphaFoldDB" id="A0A6I4TED0"/>
<dbReference type="Proteomes" id="UP000439522">
    <property type="component" value="Unassembled WGS sequence"/>
</dbReference>
<evidence type="ECO:0000256" key="3">
    <source>
        <dbReference type="ARBA" id="ARBA00022475"/>
    </source>
</evidence>
<evidence type="ECO:0000259" key="8">
    <source>
        <dbReference type="Pfam" id="PF04239"/>
    </source>
</evidence>
<feature type="domain" description="YetF C-terminal" evidence="8">
    <location>
        <begin position="88"/>
        <end position="156"/>
    </location>
</feature>
<dbReference type="GO" id="GO:0005886">
    <property type="term" value="C:plasma membrane"/>
    <property type="evidence" value="ECO:0007669"/>
    <property type="project" value="UniProtKB-SubCell"/>
</dbReference>
<evidence type="ECO:0000256" key="7">
    <source>
        <dbReference type="SAM" id="Phobius"/>
    </source>
</evidence>
<keyword evidence="11" id="KW-1185">Reference proteome</keyword>
<feature type="transmembrane region" description="Helical" evidence="7">
    <location>
        <begin position="39"/>
        <end position="58"/>
    </location>
</feature>
<keyword evidence="6 7" id="KW-0472">Membrane</keyword>
<evidence type="ECO:0000256" key="1">
    <source>
        <dbReference type="ARBA" id="ARBA00004651"/>
    </source>
</evidence>
<evidence type="ECO:0000256" key="4">
    <source>
        <dbReference type="ARBA" id="ARBA00022692"/>
    </source>
</evidence>
<dbReference type="PANTHER" id="PTHR34582">
    <property type="entry name" value="UPF0702 TRANSMEMBRANE PROTEIN YCAP"/>
    <property type="match status" value="1"/>
</dbReference>
<comment type="subcellular location">
    <subcellularLocation>
        <location evidence="1">Cell membrane</location>
        <topology evidence="1">Multi-pass membrane protein</topology>
    </subcellularLocation>
</comment>
<dbReference type="InterPro" id="IPR023090">
    <property type="entry name" value="UPF0702_alpha/beta_dom_sf"/>
</dbReference>
<feature type="transmembrane region" description="Helical" evidence="7">
    <location>
        <begin position="64"/>
        <end position="81"/>
    </location>
</feature>
<dbReference type="Gene3D" id="3.30.240.20">
    <property type="entry name" value="bsu07140 like domains"/>
    <property type="match status" value="1"/>
</dbReference>
<evidence type="ECO:0000313" key="11">
    <source>
        <dbReference type="Proteomes" id="UP000439522"/>
    </source>
</evidence>
<dbReference type="EMBL" id="WTZA01000001">
    <property type="protein sequence ID" value="MXO75017.1"/>
    <property type="molecule type" value="Genomic_DNA"/>
</dbReference>
<dbReference type="OrthoDB" id="9793799at2"/>
<evidence type="ECO:0000259" key="9">
    <source>
        <dbReference type="Pfam" id="PF20730"/>
    </source>
</evidence>
<dbReference type="RefSeq" id="WP_160610713.1">
    <property type="nucleotide sequence ID" value="NZ_WTZA01000001.1"/>
</dbReference>
<feature type="transmembrane region" description="Helical" evidence="7">
    <location>
        <begin position="6"/>
        <end position="27"/>
    </location>
</feature>
<evidence type="ECO:0000256" key="6">
    <source>
        <dbReference type="ARBA" id="ARBA00023136"/>
    </source>
</evidence>
<proteinExistence type="inferred from homology"/>
<accession>A0A6I4TED0</accession>
<dbReference type="PANTHER" id="PTHR34582:SF6">
    <property type="entry name" value="UPF0702 TRANSMEMBRANE PROTEIN YCAP"/>
    <property type="match status" value="1"/>
</dbReference>
<keyword evidence="3" id="KW-1003">Cell membrane</keyword>
<protein>
    <submittedName>
        <fullName evidence="10">DUF421 domain-containing protein</fullName>
    </submittedName>
</protein>
<gene>
    <name evidence="10" type="ORF">GRI40_07260</name>
</gene>
<dbReference type="InterPro" id="IPR007353">
    <property type="entry name" value="DUF421"/>
</dbReference>
<feature type="domain" description="YetF-like N-terminal transmembrane" evidence="9">
    <location>
        <begin position="11"/>
        <end position="81"/>
    </location>
</feature>
<reference evidence="10 11" key="1">
    <citation type="submission" date="2019-12" db="EMBL/GenBank/DDBJ databases">
        <title>Genomic-based taxomic classification of the family Erythrobacteraceae.</title>
        <authorList>
            <person name="Xu L."/>
        </authorList>
    </citation>
    <scope>NUCLEOTIDE SEQUENCE [LARGE SCALE GENOMIC DNA]</scope>
    <source>
        <strain evidence="10 11">100921-2</strain>
    </source>
</reference>
<evidence type="ECO:0000256" key="5">
    <source>
        <dbReference type="ARBA" id="ARBA00022989"/>
    </source>
</evidence>
<dbReference type="Pfam" id="PF04239">
    <property type="entry name" value="DUF421"/>
    <property type="match status" value="1"/>
</dbReference>
<sequence length="176" mass="18721">MLFDGFHSLLRITLGAITAYAALIIFLRISGKRSLAKLNAFDFVITVALGSTLASFILSKDVSFADGLLALAILLGLQYAISRASIASDKFGRLVRSQPRLLLKDGLFDEGALQEERVTLAEGMAAIRKHGIGNPTDVAAVILETDGSLSVIAAVQSDQLTSLEDVKGFEPSGGRR</sequence>
<comment type="similarity">
    <text evidence="2">Belongs to the UPF0702 family.</text>
</comment>
<keyword evidence="5 7" id="KW-1133">Transmembrane helix</keyword>
<evidence type="ECO:0000313" key="10">
    <source>
        <dbReference type="EMBL" id="MXO75017.1"/>
    </source>
</evidence>